<evidence type="ECO:0000256" key="1">
    <source>
        <dbReference type="SAM" id="MobiDB-lite"/>
    </source>
</evidence>
<feature type="compositionally biased region" description="Low complexity" evidence="1">
    <location>
        <begin position="168"/>
        <end position="179"/>
    </location>
</feature>
<organism evidence="4">
    <name type="scientific">Echinostoma caproni</name>
    <dbReference type="NCBI Taxonomy" id="27848"/>
    <lineage>
        <taxon>Eukaryota</taxon>
        <taxon>Metazoa</taxon>
        <taxon>Spiralia</taxon>
        <taxon>Lophotrochozoa</taxon>
        <taxon>Platyhelminthes</taxon>
        <taxon>Trematoda</taxon>
        <taxon>Digenea</taxon>
        <taxon>Plagiorchiida</taxon>
        <taxon>Echinostomata</taxon>
        <taxon>Echinostomatoidea</taxon>
        <taxon>Echinostomatidae</taxon>
        <taxon>Echinostoma</taxon>
    </lineage>
</organism>
<keyword evidence="3" id="KW-1185">Reference proteome</keyword>
<feature type="compositionally biased region" description="Acidic residues" evidence="1">
    <location>
        <begin position="66"/>
        <end position="79"/>
    </location>
</feature>
<name>A0A183AQB5_9TREM</name>
<sequence>MNVFILTIRYILGYGRESDRNQALEAHSVESEEFEGKPVGAVRLHANWWMPHASIRSSFNRLTDLPDESTGENADEDSEYSGTRIFGILPDGLGRLSDSSGGTVTKSKTTDRALPKNLGPELTGDDAEHGAGGALTDGSVTTSGGDETHTSEDASIDTIKPAHPSREPSPTSSTTSASEGSEDIEPFPSPPPEAALIDSYQGRSSPLTHSHLVLSAGLDEVIEEETGASEMEADAVAAAMAIAVLDAATNEGNDGEPEEGEDDEEEEEDEETSNATVIVRESRQSPPPGPVPGVSGESEETSRPISLPEPTEQSEECSDEKTPTGNGTPIEELIAQVDTPTGEEQLKVTDEKEDLSKQSEQDLSETLVDEAITKAGEETDGEAACQSVETQADSVADQQICEESMKQSVPQDESNADEASVGESVQTEETAQIEQPLEKQEQDSQAMPETQEAAVETSVEQAAPDEEQQEQQPSDEVHGSEATPSHESTDSNHQTENSSDPNASISAESDEIVRDDAAVPGEPTISESPSVEQNTDATEAS</sequence>
<gene>
    <name evidence="2" type="ORF">ECPE_LOCUS9150</name>
</gene>
<dbReference type="OrthoDB" id="10665610at2759"/>
<feature type="compositionally biased region" description="Low complexity" evidence="1">
    <location>
        <begin position="91"/>
        <end position="107"/>
    </location>
</feature>
<evidence type="ECO:0000313" key="3">
    <source>
        <dbReference type="Proteomes" id="UP000272942"/>
    </source>
</evidence>
<feature type="compositionally biased region" description="Polar residues" evidence="1">
    <location>
        <begin position="525"/>
        <end position="541"/>
    </location>
</feature>
<reference evidence="4" key="1">
    <citation type="submission" date="2016-06" db="UniProtKB">
        <authorList>
            <consortium name="WormBaseParasite"/>
        </authorList>
    </citation>
    <scope>IDENTIFICATION</scope>
</reference>
<dbReference type="AlphaFoldDB" id="A0A183AQB5"/>
<accession>A0A183AQB5</accession>
<evidence type="ECO:0000313" key="2">
    <source>
        <dbReference type="EMBL" id="VDP84875.1"/>
    </source>
</evidence>
<protein>
    <submittedName>
        <fullName evidence="4">BRCT domain-containing protein</fullName>
    </submittedName>
</protein>
<dbReference type="Proteomes" id="UP000272942">
    <property type="component" value="Unassembled WGS sequence"/>
</dbReference>
<feature type="region of interest" description="Disordered" evidence="1">
    <location>
        <begin position="66"/>
        <end position="85"/>
    </location>
</feature>
<reference evidence="2 3" key="2">
    <citation type="submission" date="2018-11" db="EMBL/GenBank/DDBJ databases">
        <authorList>
            <consortium name="Pathogen Informatics"/>
        </authorList>
    </citation>
    <scope>NUCLEOTIDE SEQUENCE [LARGE SCALE GENOMIC DNA]</scope>
    <source>
        <strain evidence="2 3">Egypt</strain>
    </source>
</reference>
<feature type="compositionally biased region" description="Polar residues" evidence="1">
    <location>
        <begin position="482"/>
        <end position="507"/>
    </location>
</feature>
<feature type="compositionally biased region" description="Polar residues" evidence="1">
    <location>
        <begin position="423"/>
        <end position="433"/>
    </location>
</feature>
<dbReference type="WBParaSite" id="ECPE_0000917801-mRNA-1">
    <property type="protein sequence ID" value="ECPE_0000917801-mRNA-1"/>
    <property type="gene ID" value="ECPE_0000917801"/>
</dbReference>
<feature type="region of interest" description="Disordered" evidence="1">
    <location>
        <begin position="91"/>
        <end position="198"/>
    </location>
</feature>
<feature type="region of interest" description="Disordered" evidence="1">
    <location>
        <begin position="250"/>
        <end position="541"/>
    </location>
</feature>
<feature type="compositionally biased region" description="Basic and acidic residues" evidence="1">
    <location>
        <begin position="344"/>
        <end position="360"/>
    </location>
</feature>
<evidence type="ECO:0000313" key="4">
    <source>
        <dbReference type="WBParaSite" id="ECPE_0000917801-mRNA-1"/>
    </source>
</evidence>
<proteinExistence type="predicted"/>
<feature type="compositionally biased region" description="Polar residues" evidence="1">
    <location>
        <begin position="387"/>
        <end position="397"/>
    </location>
</feature>
<dbReference type="EMBL" id="UZAN01046986">
    <property type="protein sequence ID" value="VDP84875.1"/>
    <property type="molecule type" value="Genomic_DNA"/>
</dbReference>
<feature type="compositionally biased region" description="Acidic residues" evidence="1">
    <location>
        <begin position="253"/>
        <end position="272"/>
    </location>
</feature>